<dbReference type="SMART" id="SM00382">
    <property type="entry name" value="AAA"/>
    <property type="match status" value="1"/>
</dbReference>
<evidence type="ECO:0000256" key="3">
    <source>
        <dbReference type="ARBA" id="ARBA00022741"/>
    </source>
</evidence>
<dbReference type="Gene3D" id="2.40.50.140">
    <property type="entry name" value="Nucleic acid-binding proteins"/>
    <property type="match status" value="1"/>
</dbReference>
<dbReference type="GO" id="GO:0005524">
    <property type="term" value="F:ATP binding"/>
    <property type="evidence" value="ECO:0007669"/>
    <property type="project" value="UniProtKB-KW"/>
</dbReference>
<dbReference type="Pfam" id="PF00005">
    <property type="entry name" value="ABC_tran"/>
    <property type="match status" value="1"/>
</dbReference>
<dbReference type="InterPro" id="IPR008995">
    <property type="entry name" value="Mo/tungstate-bd_C_term_dom"/>
</dbReference>
<dbReference type="Gene3D" id="3.40.50.300">
    <property type="entry name" value="P-loop containing nucleotide triphosphate hydrolases"/>
    <property type="match status" value="1"/>
</dbReference>
<dbReference type="InterPro" id="IPR040582">
    <property type="entry name" value="OB_MalK-like"/>
</dbReference>
<dbReference type="AlphaFoldDB" id="A0A1C3K6N3"/>
<dbReference type="Pfam" id="PF17912">
    <property type="entry name" value="OB_MalK"/>
    <property type="match status" value="1"/>
</dbReference>
<dbReference type="InterPro" id="IPR003593">
    <property type="entry name" value="AAA+_ATPase"/>
</dbReference>
<keyword evidence="2" id="KW-1003">Cell membrane</keyword>
<evidence type="ECO:0000256" key="1">
    <source>
        <dbReference type="ARBA" id="ARBA00022448"/>
    </source>
</evidence>
<evidence type="ECO:0000256" key="4">
    <source>
        <dbReference type="ARBA" id="ARBA00022840"/>
    </source>
</evidence>
<reference evidence="9 10" key="2">
    <citation type="submission" date="2017-08" db="EMBL/GenBank/DDBJ databases">
        <authorList>
            <person name="de Groot N.N."/>
        </authorList>
    </citation>
    <scope>NUCLEOTIDE SEQUENCE [LARGE SCALE GENOMIC DNA]</scope>
    <source>
        <strain evidence="9">Orrdi1</strain>
    </source>
</reference>
<proteinExistence type="predicted"/>
<dbReference type="InterPro" id="IPR027417">
    <property type="entry name" value="P-loop_NTPase"/>
</dbReference>
<dbReference type="RefSeq" id="WP_067758295.1">
    <property type="nucleotide sequence ID" value="NZ_LT907988.1"/>
</dbReference>
<dbReference type="SUPFAM" id="SSF50331">
    <property type="entry name" value="MOP-like"/>
    <property type="match status" value="1"/>
</dbReference>
<evidence type="ECO:0000313" key="10">
    <source>
        <dbReference type="Proteomes" id="UP000078558"/>
    </source>
</evidence>
<keyword evidence="5" id="KW-1278">Translocase</keyword>
<dbReference type="KEGG" id="odi:ODI_R0114"/>
<keyword evidence="1" id="KW-0813">Transport</keyword>
<dbReference type="PANTHER" id="PTHR43875">
    <property type="entry name" value="MALTODEXTRIN IMPORT ATP-BINDING PROTEIN MSMX"/>
    <property type="match status" value="1"/>
</dbReference>
<dbReference type="FunFam" id="3.40.50.300:FF:000042">
    <property type="entry name" value="Maltose/maltodextrin ABC transporter, ATP-binding protein"/>
    <property type="match status" value="1"/>
</dbReference>
<dbReference type="PANTHER" id="PTHR43875:SF15">
    <property type="entry name" value="TREHALOSE IMPORT ATP-BINDING PROTEIN SUGC"/>
    <property type="match status" value="1"/>
</dbReference>
<dbReference type="STRING" id="1851544.ODI_03297"/>
<gene>
    <name evidence="8" type="ORF">ODI_03297</name>
    <name evidence="9" type="ORF">ODI_R0114</name>
</gene>
<organism evidence="8 10">
    <name type="scientific">Orrella dioscoreae</name>
    <dbReference type="NCBI Taxonomy" id="1851544"/>
    <lineage>
        <taxon>Bacteria</taxon>
        <taxon>Pseudomonadati</taxon>
        <taxon>Pseudomonadota</taxon>
        <taxon>Betaproteobacteria</taxon>
        <taxon>Burkholderiales</taxon>
        <taxon>Alcaligenaceae</taxon>
        <taxon>Orrella</taxon>
    </lineage>
</organism>
<evidence type="ECO:0000256" key="6">
    <source>
        <dbReference type="ARBA" id="ARBA00023136"/>
    </source>
</evidence>
<reference evidence="8 10" key="1">
    <citation type="submission" date="2016-06" db="EMBL/GenBank/DDBJ databases">
        <authorList>
            <person name="Kjaerup R.B."/>
            <person name="Dalgaard T.S."/>
            <person name="Juul-Madsen H.R."/>
        </authorList>
    </citation>
    <scope>NUCLEOTIDE SEQUENCE [LARGE SCALE GENOMIC DNA]</scope>
    <source>
        <strain evidence="8">Orrdi1</strain>
    </source>
</reference>
<dbReference type="InterPro" id="IPR047641">
    <property type="entry name" value="ABC_transpr_MalK/UgpC-like"/>
</dbReference>
<dbReference type="EMBL" id="FLRC01000052">
    <property type="protein sequence ID" value="SBT27190.1"/>
    <property type="molecule type" value="Genomic_DNA"/>
</dbReference>
<dbReference type="Gene3D" id="2.40.50.100">
    <property type="match status" value="1"/>
</dbReference>
<keyword evidence="4 8" id="KW-0067">ATP-binding</keyword>
<keyword evidence="6" id="KW-0472">Membrane</keyword>
<dbReference type="InterPro" id="IPR003439">
    <property type="entry name" value="ABC_transporter-like_ATP-bd"/>
</dbReference>
<accession>A0A1C3K6N3</accession>
<evidence type="ECO:0000259" key="7">
    <source>
        <dbReference type="PROSITE" id="PS50893"/>
    </source>
</evidence>
<keyword evidence="10" id="KW-1185">Reference proteome</keyword>
<name>A0A1C3K6N3_9BURK</name>
<evidence type="ECO:0000256" key="5">
    <source>
        <dbReference type="ARBA" id="ARBA00022967"/>
    </source>
</evidence>
<dbReference type="PROSITE" id="PS50893">
    <property type="entry name" value="ABC_TRANSPORTER_2"/>
    <property type="match status" value="1"/>
</dbReference>
<dbReference type="EMBL" id="LT907988">
    <property type="protein sequence ID" value="SOE46070.1"/>
    <property type="molecule type" value="Genomic_DNA"/>
</dbReference>
<protein>
    <submittedName>
        <fullName evidence="8">Putrescine transport ATP-binding protein PotA (TC 3.A.1.11.1)</fullName>
    </submittedName>
</protein>
<keyword evidence="3" id="KW-0547">Nucleotide-binding</keyword>
<evidence type="ECO:0000313" key="9">
    <source>
        <dbReference type="EMBL" id="SOE46070.1"/>
    </source>
</evidence>
<dbReference type="Proteomes" id="UP000078558">
    <property type="component" value="Chromosome I"/>
</dbReference>
<dbReference type="OrthoDB" id="5298774at2"/>
<dbReference type="GO" id="GO:0016887">
    <property type="term" value="F:ATP hydrolysis activity"/>
    <property type="evidence" value="ECO:0007669"/>
    <property type="project" value="InterPro"/>
</dbReference>
<dbReference type="GO" id="GO:0055052">
    <property type="term" value="C:ATP-binding cassette (ABC) transporter complex, substrate-binding subunit-containing"/>
    <property type="evidence" value="ECO:0007669"/>
    <property type="project" value="TreeGrafter"/>
</dbReference>
<dbReference type="InterPro" id="IPR012340">
    <property type="entry name" value="NA-bd_OB-fold"/>
</dbReference>
<evidence type="ECO:0000313" key="8">
    <source>
        <dbReference type="EMBL" id="SBT27190.1"/>
    </source>
</evidence>
<dbReference type="GO" id="GO:0140359">
    <property type="term" value="F:ABC-type transporter activity"/>
    <property type="evidence" value="ECO:0007669"/>
    <property type="project" value="UniProtKB-ARBA"/>
</dbReference>
<feature type="domain" description="ABC transporter" evidence="7">
    <location>
        <begin position="4"/>
        <end position="235"/>
    </location>
</feature>
<sequence length="370" mass="40330">MVEVRLEGVGKSYDGVTDAIPDLNLLCPRGEMLALLGPSGCGKSSTLKMIAGIEPVSRGAIYFEGIDVSRRDTAERNVAMVFEDYALYPHLSVYENIAFPLRIRSMLRSEVSAQVDRVLDLLDLHGLRDASVRKLSGGAQQRVSIGRALVREPSLVMFDEPLSHLDADQKVQLRTEIKRLQTTSRLTSVLVTHDQNEAISMADRIAVMDKGVLQQVDTPAKVYDEPANLFVAGFIGEPPMNVLSARVLREQDDLFVVFHGRLRLPVPASLRAALAAYLEGPPIVVGVRPEHVSLGQQGGEAPVLGARLARREPCGDRDVLVADTPLGKVVAEVPGPTDLMPGEQLWLRLDPAHLHFFNAQTSANVLAETA</sequence>
<dbReference type="SUPFAM" id="SSF52540">
    <property type="entry name" value="P-loop containing nucleoside triphosphate hydrolases"/>
    <property type="match status" value="1"/>
</dbReference>
<evidence type="ECO:0000256" key="2">
    <source>
        <dbReference type="ARBA" id="ARBA00022475"/>
    </source>
</evidence>